<organism evidence="1 2">
    <name type="scientific">Jimgerdemannia flammicorona</name>
    <dbReference type="NCBI Taxonomy" id="994334"/>
    <lineage>
        <taxon>Eukaryota</taxon>
        <taxon>Fungi</taxon>
        <taxon>Fungi incertae sedis</taxon>
        <taxon>Mucoromycota</taxon>
        <taxon>Mucoromycotina</taxon>
        <taxon>Endogonomycetes</taxon>
        <taxon>Endogonales</taxon>
        <taxon>Endogonaceae</taxon>
        <taxon>Jimgerdemannia</taxon>
    </lineage>
</organism>
<accession>A0A433QAP5</accession>
<name>A0A433QAP5_9FUNG</name>
<keyword evidence="2" id="KW-1185">Reference proteome</keyword>
<evidence type="ECO:0000313" key="2">
    <source>
        <dbReference type="Proteomes" id="UP000274822"/>
    </source>
</evidence>
<gene>
    <name evidence="1" type="ORF">BC938DRAFT_484004</name>
</gene>
<feature type="non-terminal residue" evidence="1">
    <location>
        <position position="1"/>
    </location>
</feature>
<reference evidence="1 2" key="1">
    <citation type="journal article" date="2018" name="New Phytol.">
        <title>Phylogenomics of Endogonaceae and evolution of mycorrhizas within Mucoromycota.</title>
        <authorList>
            <person name="Chang Y."/>
            <person name="Desiro A."/>
            <person name="Na H."/>
            <person name="Sandor L."/>
            <person name="Lipzen A."/>
            <person name="Clum A."/>
            <person name="Barry K."/>
            <person name="Grigoriev I.V."/>
            <person name="Martin F.M."/>
            <person name="Stajich J.E."/>
            <person name="Smith M.E."/>
            <person name="Bonito G."/>
            <person name="Spatafora J.W."/>
        </authorList>
    </citation>
    <scope>NUCLEOTIDE SEQUENCE [LARGE SCALE GENOMIC DNA]</scope>
    <source>
        <strain evidence="1 2">AD002</strain>
    </source>
</reference>
<protein>
    <submittedName>
        <fullName evidence="1">Uncharacterized protein</fullName>
    </submittedName>
</protein>
<proteinExistence type="predicted"/>
<dbReference type="AlphaFoldDB" id="A0A433QAP5"/>
<dbReference type="Proteomes" id="UP000274822">
    <property type="component" value="Unassembled WGS sequence"/>
</dbReference>
<comment type="caution">
    <text evidence="1">The sequence shown here is derived from an EMBL/GenBank/DDBJ whole genome shotgun (WGS) entry which is preliminary data.</text>
</comment>
<evidence type="ECO:0000313" key="1">
    <source>
        <dbReference type="EMBL" id="RUS26876.1"/>
    </source>
</evidence>
<sequence length="330" mass="35558">RLFVDARVPALVEGEDLNVVGGVLLNNALGLVVRVERVHQDEGHANVVQFVEVLEAGMVQGEGVRKGSERPVLQCPHISPRSNPFQIRSPIAHLLSLTKLKTHLDLSDAQVQEGHAVADLDGGFRADTAHGGAKATVQLQDGELVEVLGRFGLGEFGVQDDLFGRGRLNFVPVAGGQKGGRRMNRKYSQLGALGFLVQVAGEEHEEAVHFGLEVLEDERRGEGNRDSSQTHLPRFSVVKLRGELGELDTHGLGSGSGARTLEVLLCGVRVRWLERAQEEALQSSYRLPSLERVSSYQTSPSWGSLAEQGTYQSGQGVRVVTLAGDGVSGL</sequence>
<dbReference type="EMBL" id="RBNJ01009464">
    <property type="protein sequence ID" value="RUS26876.1"/>
    <property type="molecule type" value="Genomic_DNA"/>
</dbReference>